<keyword evidence="1" id="KW-0217">Developmental protein</keyword>
<evidence type="ECO:0000256" key="2">
    <source>
        <dbReference type="SAM" id="SignalP"/>
    </source>
</evidence>
<keyword evidence="2" id="KW-0732">Signal</keyword>
<name>A0A0K0F223_STRVS</name>
<reference evidence="4" key="2">
    <citation type="submission" date="2015-08" db="UniProtKB">
        <authorList>
            <consortium name="WormBaseParasite"/>
        </authorList>
    </citation>
    <scope>IDENTIFICATION</scope>
</reference>
<reference evidence="3" key="1">
    <citation type="submission" date="2014-07" db="EMBL/GenBank/DDBJ databases">
        <authorList>
            <person name="Martin A.A"/>
            <person name="De Silva N."/>
        </authorList>
    </citation>
    <scope>NUCLEOTIDE SEQUENCE</scope>
</reference>
<evidence type="ECO:0000256" key="1">
    <source>
        <dbReference type="ARBA" id="ARBA00022473"/>
    </source>
</evidence>
<feature type="signal peptide" evidence="2">
    <location>
        <begin position="1"/>
        <end position="19"/>
    </location>
</feature>
<keyword evidence="3" id="KW-1185">Reference proteome</keyword>
<evidence type="ECO:0000313" key="3">
    <source>
        <dbReference type="Proteomes" id="UP000035680"/>
    </source>
</evidence>
<proteinExistence type="predicted"/>
<dbReference type="PANTHER" id="PTHR46706">
    <property type="entry name" value="PROTEIN QUA-1-RELATED"/>
    <property type="match status" value="1"/>
</dbReference>
<evidence type="ECO:0000313" key="4">
    <source>
        <dbReference type="WBParaSite" id="SVE_0284900.1"/>
    </source>
</evidence>
<dbReference type="Proteomes" id="UP000035680">
    <property type="component" value="Unassembled WGS sequence"/>
</dbReference>
<dbReference type="InterPro" id="IPR052140">
    <property type="entry name" value="Dev_Signal_Hedgehog-like"/>
</dbReference>
<sequence length="487" mass="53891">MKFLIFILFLISLFTITLGSFCGKYGVPFSFEVLPDGAPVLGCAQPSCILQPEDGEDDSEFLTDDNGEKDGFFREGDRSIKRSKFIGGVPKFHANCTGEFNELTCNKKNHWVGGIEYIDHPRQPLILQCCSFEGLKFSQEVGTTRVNPNEAINGGEVIRNGRQISFDVISNVKKVVEEDGNKIGYEVTVRRMNCLPDPPEPTVNVDEGAPEEIVKVLEIASSTEKKAMNNGINNEVQKKNEQQNFRQFGQPNVPIHQNQVNNKPIQAPVNGQQGNIFPNNQVSQQGYNNQVPQQGYNNQIPQQGYNNQIPQQGYNNQIPQQGYNNQQTYNTNNNGNIQQPYNNNNNVNNVQQPYNNNNNNNNLQQPYAVQTTPAPFAFPTLPPFSLHTHTFPPSLFSHLHTLPPHLQHPGFGTPQQSSAGGVPSQHMAFTFPTMAPLPTHPTLPPIALPQHPAMHGAAQFQLPGFPPLSIPSLGSFAPQSPPAQPTK</sequence>
<dbReference type="STRING" id="75913.A0A0K0F223"/>
<organism evidence="3 4">
    <name type="scientific">Strongyloides venezuelensis</name>
    <name type="common">Threadworm</name>
    <dbReference type="NCBI Taxonomy" id="75913"/>
    <lineage>
        <taxon>Eukaryota</taxon>
        <taxon>Metazoa</taxon>
        <taxon>Ecdysozoa</taxon>
        <taxon>Nematoda</taxon>
        <taxon>Chromadorea</taxon>
        <taxon>Rhabditida</taxon>
        <taxon>Tylenchina</taxon>
        <taxon>Panagrolaimomorpha</taxon>
        <taxon>Strongyloidoidea</taxon>
        <taxon>Strongyloididae</taxon>
        <taxon>Strongyloides</taxon>
    </lineage>
</organism>
<dbReference type="AlphaFoldDB" id="A0A0K0F223"/>
<accession>A0A0K0F223</accession>
<feature type="chain" id="PRO_5005329024" evidence="2">
    <location>
        <begin position="20"/>
        <end position="487"/>
    </location>
</feature>
<dbReference type="WBParaSite" id="SVE_0284900.1">
    <property type="protein sequence ID" value="SVE_0284900.1"/>
    <property type="gene ID" value="SVE_0284900"/>
</dbReference>
<dbReference type="PANTHER" id="PTHR46706:SF12">
    <property type="entry name" value="PROTEIN QUA-1-RELATED"/>
    <property type="match status" value="1"/>
</dbReference>
<protein>
    <submittedName>
        <fullName evidence="4">Uncharacterized protein</fullName>
    </submittedName>
</protein>